<dbReference type="EMBL" id="AFVQ02000029">
    <property type="protein sequence ID" value="KLI03538.1"/>
    <property type="molecule type" value="Genomic_DNA"/>
</dbReference>
<evidence type="ECO:0000256" key="2">
    <source>
        <dbReference type="ARBA" id="ARBA00010072"/>
    </source>
</evidence>
<protein>
    <submittedName>
        <fullName evidence="11">Arginine ABC transporter permease</fullName>
    </submittedName>
</protein>
<dbReference type="Gene3D" id="1.10.3720.10">
    <property type="entry name" value="MetI-like"/>
    <property type="match status" value="1"/>
</dbReference>
<dbReference type="PANTHER" id="PTHR30614">
    <property type="entry name" value="MEMBRANE COMPONENT OF AMINO ACID ABC TRANSPORTER"/>
    <property type="match status" value="1"/>
</dbReference>
<keyword evidence="7 9" id="KW-1133">Transmembrane helix</keyword>
<dbReference type="GO" id="GO:0022857">
    <property type="term" value="F:transmembrane transporter activity"/>
    <property type="evidence" value="ECO:0007669"/>
    <property type="project" value="InterPro"/>
</dbReference>
<evidence type="ECO:0000256" key="6">
    <source>
        <dbReference type="ARBA" id="ARBA00022970"/>
    </source>
</evidence>
<feature type="domain" description="ABC transmembrane type-1" evidence="10">
    <location>
        <begin position="22"/>
        <end position="212"/>
    </location>
</feature>
<dbReference type="FunFam" id="1.10.3720.10:FF:000033">
    <property type="entry name" value="Polar amino acid ABC transporter permease"/>
    <property type="match status" value="1"/>
</dbReference>
<feature type="transmembrane region" description="Helical" evidence="9">
    <location>
        <begin position="64"/>
        <end position="81"/>
    </location>
</feature>
<dbReference type="InterPro" id="IPR000515">
    <property type="entry name" value="MetI-like"/>
</dbReference>
<dbReference type="SUPFAM" id="SSF161098">
    <property type="entry name" value="MetI-like"/>
    <property type="match status" value="1"/>
</dbReference>
<dbReference type="CDD" id="cd06261">
    <property type="entry name" value="TM_PBP2"/>
    <property type="match status" value="1"/>
</dbReference>
<keyword evidence="6" id="KW-0029">Amino-acid transport</keyword>
<dbReference type="GO" id="GO:0006865">
    <property type="term" value="P:amino acid transport"/>
    <property type="evidence" value="ECO:0007669"/>
    <property type="project" value="UniProtKB-KW"/>
</dbReference>
<dbReference type="InterPro" id="IPR035906">
    <property type="entry name" value="MetI-like_sf"/>
</dbReference>
<evidence type="ECO:0000256" key="7">
    <source>
        <dbReference type="ARBA" id="ARBA00022989"/>
    </source>
</evidence>
<evidence type="ECO:0000256" key="3">
    <source>
        <dbReference type="ARBA" id="ARBA00022448"/>
    </source>
</evidence>
<dbReference type="PANTHER" id="PTHR30614:SF20">
    <property type="entry name" value="GLUTAMINE TRANSPORT SYSTEM PERMEASE PROTEIN GLNP"/>
    <property type="match status" value="1"/>
</dbReference>
<dbReference type="PROSITE" id="PS50928">
    <property type="entry name" value="ABC_TM1"/>
    <property type="match status" value="1"/>
</dbReference>
<comment type="subcellular location">
    <subcellularLocation>
        <location evidence="1 9">Cell membrane</location>
        <topology evidence="1 9">Multi-pass membrane protein</topology>
    </subcellularLocation>
</comment>
<gene>
    <name evidence="11" type="ORF">SINU_02100</name>
</gene>
<name>A0A0U1QRY2_9BACL</name>
<dbReference type="NCBIfam" id="TIGR01726">
    <property type="entry name" value="HEQRo_perm_3TM"/>
    <property type="match status" value="1"/>
</dbReference>
<proteinExistence type="inferred from homology"/>
<reference evidence="11 12" key="1">
    <citation type="journal article" date="2011" name="J. Bacteriol.">
        <title>Draft genome sequence of Sporolactobacillus inulinus strain CASD, an efficient D-lactic acid-producing bacterium with high-concentration lactate tolerance capability.</title>
        <authorList>
            <person name="Yu B."/>
            <person name="Su F."/>
            <person name="Wang L."/>
            <person name="Xu K."/>
            <person name="Zhao B."/>
            <person name="Xu P."/>
        </authorList>
    </citation>
    <scope>NUCLEOTIDE SEQUENCE [LARGE SCALE GENOMIC DNA]</scope>
    <source>
        <strain evidence="11 12">CASD</strain>
    </source>
</reference>
<dbReference type="OrthoDB" id="9805999at2"/>
<dbReference type="AlphaFoldDB" id="A0A0U1QRY2"/>
<keyword evidence="8 9" id="KW-0472">Membrane</keyword>
<evidence type="ECO:0000256" key="4">
    <source>
        <dbReference type="ARBA" id="ARBA00022475"/>
    </source>
</evidence>
<keyword evidence="4" id="KW-1003">Cell membrane</keyword>
<feature type="transmembrane region" description="Helical" evidence="9">
    <location>
        <begin position="187"/>
        <end position="211"/>
    </location>
</feature>
<evidence type="ECO:0000256" key="5">
    <source>
        <dbReference type="ARBA" id="ARBA00022692"/>
    </source>
</evidence>
<evidence type="ECO:0000313" key="11">
    <source>
        <dbReference type="EMBL" id="KLI03538.1"/>
    </source>
</evidence>
<keyword evidence="3 9" id="KW-0813">Transport</keyword>
<comment type="similarity">
    <text evidence="2">Belongs to the binding-protein-dependent transport system permease family. HisMQ subfamily.</text>
</comment>
<keyword evidence="5 9" id="KW-0812">Transmembrane</keyword>
<dbReference type="InterPro" id="IPR010065">
    <property type="entry name" value="AA_ABC_transptr_permease_3TM"/>
</dbReference>
<dbReference type="InterPro" id="IPR043429">
    <property type="entry name" value="ArtM/GltK/GlnP/TcyL/YhdX-like"/>
</dbReference>
<evidence type="ECO:0000256" key="1">
    <source>
        <dbReference type="ARBA" id="ARBA00004651"/>
    </source>
</evidence>
<evidence type="ECO:0000256" key="8">
    <source>
        <dbReference type="ARBA" id="ARBA00023136"/>
    </source>
</evidence>
<accession>A0A0U1QRY2</accession>
<dbReference type="Proteomes" id="UP000035553">
    <property type="component" value="Unassembled WGS sequence"/>
</dbReference>
<dbReference type="Pfam" id="PF00528">
    <property type="entry name" value="BPD_transp_1"/>
    <property type="match status" value="1"/>
</dbReference>
<dbReference type="RefSeq" id="WP_010025932.1">
    <property type="nucleotide sequence ID" value="NZ_AFVQ02000029.1"/>
</dbReference>
<sequence length="225" mass="24584">MEHVITGFKTIAPSIPYIINGIWVTLGIALGAAIIGFVLGILLSLCKIGKIKLLSGIARAYTSIFRGTPLIMQLALAYFAIPQLIGLNDVNPTTCAIVTFGLNSGAYMSEIIRSGINAVDKGQFEAASALGVGYWPMMRDIILPQAIKNILPAMMNEFITLTKDSAIVSTIAVTDMMRRSQIVSAEYYMYFPPMFVAFIMYYIVVLILTAVGGRIERRLSRSDQS</sequence>
<organism evidence="11 12">
    <name type="scientific">Sporolactobacillus inulinus CASD</name>
    <dbReference type="NCBI Taxonomy" id="1069536"/>
    <lineage>
        <taxon>Bacteria</taxon>
        <taxon>Bacillati</taxon>
        <taxon>Bacillota</taxon>
        <taxon>Bacilli</taxon>
        <taxon>Bacillales</taxon>
        <taxon>Sporolactobacillaceae</taxon>
        <taxon>Sporolactobacillus</taxon>
    </lineage>
</organism>
<keyword evidence="12" id="KW-1185">Reference proteome</keyword>
<evidence type="ECO:0000259" key="10">
    <source>
        <dbReference type="PROSITE" id="PS50928"/>
    </source>
</evidence>
<evidence type="ECO:0000313" key="12">
    <source>
        <dbReference type="Proteomes" id="UP000035553"/>
    </source>
</evidence>
<evidence type="ECO:0000256" key="9">
    <source>
        <dbReference type="RuleBase" id="RU363032"/>
    </source>
</evidence>
<dbReference type="STRING" id="1069536.SINU_02100"/>
<dbReference type="GO" id="GO:0043190">
    <property type="term" value="C:ATP-binding cassette (ABC) transporter complex"/>
    <property type="evidence" value="ECO:0007669"/>
    <property type="project" value="InterPro"/>
</dbReference>
<feature type="transmembrane region" description="Helical" evidence="9">
    <location>
        <begin position="22"/>
        <end position="43"/>
    </location>
</feature>
<comment type="caution">
    <text evidence="11">The sequence shown here is derived from an EMBL/GenBank/DDBJ whole genome shotgun (WGS) entry which is preliminary data.</text>
</comment>